<accession>A0A0E0JLX2</accession>
<dbReference type="PANTHER" id="PTHR33994">
    <property type="entry name" value="OS04G0515000 PROTEIN"/>
    <property type="match status" value="1"/>
</dbReference>
<keyword evidence="1" id="KW-0812">Transmembrane</keyword>
<evidence type="ECO:0000313" key="3">
    <source>
        <dbReference type="Proteomes" id="UP000026962"/>
    </source>
</evidence>
<feature type="transmembrane region" description="Helical" evidence="1">
    <location>
        <begin position="17"/>
        <end position="41"/>
    </location>
</feature>
<sequence length="340" mass="37063">MIDLNSYVLADDDHLKYFYVPISIMVLAFNDFSVFIVVPIIDRPPDPDFSVRLVGVEGLDPDPCLQSGPVSPVYDLAMDVDGVSPSYRACGGGGDDTVLRVSYRCIFLAWGRVPSFCIDGELLEEHGKADSVVIVRAEAWACATIRDDLRNLNMDRATRPKKDRSMELAHGLVLLYVTPVVLCYVVVLMAPIIDGPPDPNFFVRLVGVEGLDTRLSGPKSPVFDLAVDVAGVSPRYQACGGGRDDTMLRVSYHGIVLAWAAVPSFCIDGKLLEGGCAEGVIVVKAEAAANAKMRKDLRNLIWTERHVLGKVDFDVEGNLGKVTHDNLTCKVTSFEGAKHH</sequence>
<name>A0A0E0JLX2_ORYPU</name>
<dbReference type="Proteomes" id="UP000026962">
    <property type="component" value="Chromosome 1"/>
</dbReference>
<evidence type="ECO:0000313" key="2">
    <source>
        <dbReference type="EnsemblPlants" id="OPUNC01G25020.1"/>
    </source>
</evidence>
<keyword evidence="3" id="KW-1185">Reference proteome</keyword>
<feature type="transmembrane region" description="Helical" evidence="1">
    <location>
        <begin position="168"/>
        <end position="193"/>
    </location>
</feature>
<keyword evidence="1" id="KW-0472">Membrane</keyword>
<organism evidence="2">
    <name type="scientific">Oryza punctata</name>
    <name type="common">Red rice</name>
    <dbReference type="NCBI Taxonomy" id="4537"/>
    <lineage>
        <taxon>Eukaryota</taxon>
        <taxon>Viridiplantae</taxon>
        <taxon>Streptophyta</taxon>
        <taxon>Embryophyta</taxon>
        <taxon>Tracheophyta</taxon>
        <taxon>Spermatophyta</taxon>
        <taxon>Magnoliopsida</taxon>
        <taxon>Liliopsida</taxon>
        <taxon>Poales</taxon>
        <taxon>Poaceae</taxon>
        <taxon>BOP clade</taxon>
        <taxon>Oryzoideae</taxon>
        <taxon>Oryzeae</taxon>
        <taxon>Oryzinae</taxon>
        <taxon>Oryza</taxon>
    </lineage>
</organism>
<reference evidence="2" key="1">
    <citation type="submission" date="2015-04" db="UniProtKB">
        <authorList>
            <consortium name="EnsemblPlants"/>
        </authorList>
    </citation>
    <scope>IDENTIFICATION</scope>
</reference>
<dbReference type="OMA" id="HPDPCHQ"/>
<dbReference type="AlphaFoldDB" id="A0A0E0JLX2"/>
<dbReference type="Gramene" id="OPUNC01G25020.1">
    <property type="protein sequence ID" value="OPUNC01G25020.1"/>
    <property type="gene ID" value="OPUNC01G25020"/>
</dbReference>
<dbReference type="PANTHER" id="PTHR33994:SF17">
    <property type="entry name" value="OS01G0655600 PROTEIN"/>
    <property type="match status" value="1"/>
</dbReference>
<evidence type="ECO:0008006" key="4">
    <source>
        <dbReference type="Google" id="ProtNLM"/>
    </source>
</evidence>
<dbReference type="EnsemblPlants" id="OPUNC01G25020.1">
    <property type="protein sequence ID" value="OPUNC01G25020.1"/>
    <property type="gene ID" value="OPUNC01G25020"/>
</dbReference>
<protein>
    <recommendedName>
        <fullName evidence="4">Late embryogenesis abundant protein LEA-2 subgroup domain-containing protein</fullName>
    </recommendedName>
</protein>
<keyword evidence="1" id="KW-1133">Transmembrane helix</keyword>
<reference evidence="2" key="2">
    <citation type="submission" date="2018-05" db="EMBL/GenBank/DDBJ databases">
        <title>OpunRS2 (Oryza punctata Reference Sequence Version 2).</title>
        <authorList>
            <person name="Zhang J."/>
            <person name="Kudrna D."/>
            <person name="Lee S."/>
            <person name="Talag J."/>
            <person name="Welchert J."/>
            <person name="Wing R.A."/>
        </authorList>
    </citation>
    <scope>NUCLEOTIDE SEQUENCE [LARGE SCALE GENOMIC DNA]</scope>
</reference>
<evidence type="ECO:0000256" key="1">
    <source>
        <dbReference type="SAM" id="Phobius"/>
    </source>
</evidence>
<proteinExistence type="predicted"/>